<accession>A0ABU3DW00</accession>
<evidence type="ECO:0000313" key="21">
    <source>
        <dbReference type="EMBL" id="MDT0687906.1"/>
    </source>
</evidence>
<keyword evidence="15" id="KW-0442">Lipid degradation</keyword>
<evidence type="ECO:0000256" key="20">
    <source>
        <dbReference type="SAM" id="SignalP"/>
    </source>
</evidence>
<dbReference type="EMBL" id="JAVRHN010000015">
    <property type="protein sequence ID" value="MDT0687906.1"/>
    <property type="molecule type" value="Genomic_DNA"/>
</dbReference>
<evidence type="ECO:0000256" key="16">
    <source>
        <dbReference type="ARBA" id="ARBA00023098"/>
    </source>
</evidence>
<evidence type="ECO:0000313" key="22">
    <source>
        <dbReference type="Proteomes" id="UP001253848"/>
    </source>
</evidence>
<keyword evidence="11" id="KW-0479">Metal-binding</keyword>
<evidence type="ECO:0000256" key="9">
    <source>
        <dbReference type="ARBA" id="ARBA00022452"/>
    </source>
</evidence>
<evidence type="ECO:0000256" key="17">
    <source>
        <dbReference type="ARBA" id="ARBA00023136"/>
    </source>
</evidence>
<evidence type="ECO:0000256" key="4">
    <source>
        <dbReference type="ARBA" id="ARBA00004571"/>
    </source>
</evidence>
<keyword evidence="17" id="KW-0472">Membrane</keyword>
<comment type="catalytic activity">
    <reaction evidence="1">
        <text>a 1,2-diacyl-sn-glycero-3-phosphocholine + H2O = a 2-acyl-sn-glycero-3-phosphocholine + a fatty acid + H(+)</text>
        <dbReference type="Rhea" id="RHEA:18689"/>
        <dbReference type="ChEBI" id="CHEBI:15377"/>
        <dbReference type="ChEBI" id="CHEBI:15378"/>
        <dbReference type="ChEBI" id="CHEBI:28868"/>
        <dbReference type="ChEBI" id="CHEBI:57643"/>
        <dbReference type="ChEBI" id="CHEBI:57875"/>
        <dbReference type="EC" id="3.1.1.32"/>
    </reaction>
</comment>
<dbReference type="Pfam" id="PF02253">
    <property type="entry name" value="PLA1"/>
    <property type="match status" value="1"/>
</dbReference>
<dbReference type="PANTHER" id="PTHR40457">
    <property type="entry name" value="PHOSPHOLIPASE A1"/>
    <property type="match status" value="1"/>
</dbReference>
<dbReference type="Proteomes" id="UP001253848">
    <property type="component" value="Unassembled WGS sequence"/>
</dbReference>
<dbReference type="EC" id="3.1.1.32" evidence="7"/>
<sequence length="278" mass="32944">MKFYYFLSFALFFCTAISLNAQGLTREQVDDTIEKMPSFSIHKNNYFITGVPFNRSVSDNSDAKYQISFKQLLTRNTLPLNTYLFLTYTQKAFWDLYSFSSPFSDINFNPGIGLGKPIFNKNDRLMALAYLEYEHESNGRDSIYSRSWNRLSLSFETAINPRTSIRLKGWLPFKYKKDNPDILEYMGYGELNISYELQPEKWILDLQLRKGSNFDDWKGSMRTQLFYRPFKMDNQYLMLEWYHGYGESLIDYDQYRSMLRVGYVIKSNNLNFFKFSGS</sequence>
<keyword evidence="14" id="KW-0106">Calcium</keyword>
<keyword evidence="9" id="KW-1134">Transmembrane beta strand</keyword>
<evidence type="ECO:0000256" key="12">
    <source>
        <dbReference type="ARBA" id="ARBA00022729"/>
    </source>
</evidence>
<comment type="caution">
    <text evidence="21">The sequence shown here is derived from an EMBL/GenBank/DDBJ whole genome shotgun (WGS) entry which is preliminary data.</text>
</comment>
<evidence type="ECO:0000256" key="18">
    <source>
        <dbReference type="ARBA" id="ARBA00023237"/>
    </source>
</evidence>
<gene>
    <name evidence="21" type="ORF">RM541_16190</name>
</gene>
<dbReference type="PANTHER" id="PTHR40457:SF1">
    <property type="entry name" value="PHOSPHOLIPASE A1"/>
    <property type="match status" value="1"/>
</dbReference>
<name>A0ABU3DW00_9FLAO</name>
<evidence type="ECO:0000256" key="15">
    <source>
        <dbReference type="ARBA" id="ARBA00022963"/>
    </source>
</evidence>
<evidence type="ECO:0000256" key="14">
    <source>
        <dbReference type="ARBA" id="ARBA00022837"/>
    </source>
</evidence>
<keyword evidence="22" id="KW-1185">Reference proteome</keyword>
<evidence type="ECO:0000256" key="13">
    <source>
        <dbReference type="ARBA" id="ARBA00022801"/>
    </source>
</evidence>
<protein>
    <recommendedName>
        <fullName evidence="19">Phosphatidylcholine 1-acylhydrolase</fullName>
        <ecNumber evidence="7">3.1.1.32</ecNumber>
        <ecNumber evidence="8">3.1.1.4</ecNumber>
    </recommendedName>
</protein>
<keyword evidence="10" id="KW-0812">Transmembrane</keyword>
<evidence type="ECO:0000256" key="2">
    <source>
        <dbReference type="ARBA" id="ARBA00001604"/>
    </source>
</evidence>
<evidence type="ECO:0000256" key="11">
    <source>
        <dbReference type="ARBA" id="ARBA00022723"/>
    </source>
</evidence>
<feature type="chain" id="PRO_5047454951" description="Phosphatidylcholine 1-acylhydrolase" evidence="20">
    <location>
        <begin position="22"/>
        <end position="278"/>
    </location>
</feature>
<evidence type="ECO:0000256" key="5">
    <source>
        <dbReference type="ARBA" id="ARBA00010525"/>
    </source>
</evidence>
<comment type="subcellular location">
    <subcellularLocation>
        <location evidence="4">Cell outer membrane</location>
        <topology evidence="4">Multi-pass membrane protein</topology>
    </subcellularLocation>
</comment>
<keyword evidence="16" id="KW-0443">Lipid metabolism</keyword>
<comment type="catalytic activity">
    <reaction evidence="2">
        <text>a 1,2-diacyl-sn-glycero-3-phosphocholine + H2O = a 1-acyl-sn-glycero-3-phosphocholine + a fatty acid + H(+)</text>
        <dbReference type="Rhea" id="RHEA:15801"/>
        <dbReference type="ChEBI" id="CHEBI:15377"/>
        <dbReference type="ChEBI" id="CHEBI:15378"/>
        <dbReference type="ChEBI" id="CHEBI:28868"/>
        <dbReference type="ChEBI" id="CHEBI:57643"/>
        <dbReference type="ChEBI" id="CHEBI:58168"/>
        <dbReference type="EC" id="3.1.1.4"/>
    </reaction>
</comment>
<dbReference type="EC" id="3.1.1.4" evidence="8"/>
<proteinExistence type="inferred from homology"/>
<evidence type="ECO:0000256" key="3">
    <source>
        <dbReference type="ARBA" id="ARBA00001913"/>
    </source>
</evidence>
<evidence type="ECO:0000256" key="6">
    <source>
        <dbReference type="ARBA" id="ARBA00011702"/>
    </source>
</evidence>
<reference evidence="21 22" key="1">
    <citation type="submission" date="2023-09" db="EMBL/GenBank/DDBJ databases">
        <authorList>
            <person name="Rey-Velasco X."/>
        </authorList>
    </citation>
    <scope>NUCLEOTIDE SEQUENCE [LARGE SCALE GENOMIC DNA]</scope>
    <source>
        <strain evidence="21 22">F225</strain>
    </source>
</reference>
<dbReference type="InterPro" id="IPR036541">
    <property type="entry name" value="PLipase_A1_sf"/>
</dbReference>
<evidence type="ECO:0000256" key="8">
    <source>
        <dbReference type="ARBA" id="ARBA00013278"/>
    </source>
</evidence>
<evidence type="ECO:0000256" key="7">
    <source>
        <dbReference type="ARBA" id="ARBA00013179"/>
    </source>
</evidence>
<dbReference type="SUPFAM" id="SSF56931">
    <property type="entry name" value="Outer membrane phospholipase A (OMPLA)"/>
    <property type="match status" value="1"/>
</dbReference>
<keyword evidence="12 20" id="KW-0732">Signal</keyword>
<dbReference type="RefSeq" id="WP_311501175.1">
    <property type="nucleotide sequence ID" value="NZ_JAVRHN010000015.1"/>
</dbReference>
<dbReference type="PRINTS" id="PR01486">
    <property type="entry name" value="PHPHLIPASEA1"/>
</dbReference>
<evidence type="ECO:0000256" key="10">
    <source>
        <dbReference type="ARBA" id="ARBA00022692"/>
    </source>
</evidence>
<comment type="similarity">
    <text evidence="5">Belongs to the phospholipase A1 family.</text>
</comment>
<evidence type="ECO:0000256" key="19">
    <source>
        <dbReference type="ARBA" id="ARBA00032375"/>
    </source>
</evidence>
<organism evidence="21 22">
    <name type="scientific">Autumnicola psychrophila</name>
    <dbReference type="NCBI Taxonomy" id="3075592"/>
    <lineage>
        <taxon>Bacteria</taxon>
        <taxon>Pseudomonadati</taxon>
        <taxon>Bacteroidota</taxon>
        <taxon>Flavobacteriia</taxon>
        <taxon>Flavobacteriales</taxon>
        <taxon>Flavobacteriaceae</taxon>
        <taxon>Autumnicola</taxon>
    </lineage>
</organism>
<comment type="subunit">
    <text evidence="6">Homodimer; dimerization is reversible, and the dimeric form is the active one.</text>
</comment>
<dbReference type="Gene3D" id="2.40.230.10">
    <property type="entry name" value="Phospholipase A1"/>
    <property type="match status" value="1"/>
</dbReference>
<comment type="cofactor">
    <cofactor evidence="3">
        <name>Ca(2+)</name>
        <dbReference type="ChEBI" id="CHEBI:29108"/>
    </cofactor>
</comment>
<feature type="signal peptide" evidence="20">
    <location>
        <begin position="1"/>
        <end position="21"/>
    </location>
</feature>
<evidence type="ECO:0000256" key="1">
    <source>
        <dbReference type="ARBA" id="ARBA00000111"/>
    </source>
</evidence>
<keyword evidence="18" id="KW-0998">Cell outer membrane</keyword>
<keyword evidence="13" id="KW-0378">Hydrolase</keyword>
<dbReference type="InterPro" id="IPR003187">
    <property type="entry name" value="PLipase_A1"/>
</dbReference>